<evidence type="ECO:0000313" key="1">
    <source>
        <dbReference type="EMBL" id="CAD8121800.1"/>
    </source>
</evidence>
<name>A0A8S1R571_9CILI</name>
<comment type="caution">
    <text evidence="1">The sequence shown here is derived from an EMBL/GenBank/DDBJ whole genome shotgun (WGS) entry which is preliminary data.</text>
</comment>
<dbReference type="EMBL" id="CAJJDN010000134">
    <property type="protein sequence ID" value="CAD8121800.1"/>
    <property type="molecule type" value="Genomic_DNA"/>
</dbReference>
<reference evidence="1" key="1">
    <citation type="submission" date="2021-01" db="EMBL/GenBank/DDBJ databases">
        <authorList>
            <consortium name="Genoscope - CEA"/>
            <person name="William W."/>
        </authorList>
    </citation>
    <scope>NUCLEOTIDE SEQUENCE</scope>
</reference>
<organism evidence="1 2">
    <name type="scientific">Paramecium sonneborni</name>
    <dbReference type="NCBI Taxonomy" id="65129"/>
    <lineage>
        <taxon>Eukaryota</taxon>
        <taxon>Sar</taxon>
        <taxon>Alveolata</taxon>
        <taxon>Ciliophora</taxon>
        <taxon>Intramacronucleata</taxon>
        <taxon>Oligohymenophorea</taxon>
        <taxon>Peniculida</taxon>
        <taxon>Parameciidae</taxon>
        <taxon>Paramecium</taxon>
    </lineage>
</organism>
<accession>A0A8S1R571</accession>
<protein>
    <submittedName>
        <fullName evidence="1">Uncharacterized protein</fullName>
    </submittedName>
</protein>
<dbReference type="Proteomes" id="UP000692954">
    <property type="component" value="Unassembled WGS sequence"/>
</dbReference>
<sequence>MFVKIRERVLIYVEMKVCQDNIFTLIDCFLKVQDNVFIYLLSQRNNKSNQYFQMVFDIAQAGQYVKIILNSDQFHKIVSKIIALRKFIKKSTFHILFFSIAKPSSEII</sequence>
<dbReference type="AlphaFoldDB" id="A0A8S1R571"/>
<keyword evidence="2" id="KW-1185">Reference proteome</keyword>
<proteinExistence type="predicted"/>
<gene>
    <name evidence="1" type="ORF">PSON_ATCC_30995.1.T1340102</name>
</gene>
<evidence type="ECO:0000313" key="2">
    <source>
        <dbReference type="Proteomes" id="UP000692954"/>
    </source>
</evidence>